<evidence type="ECO:0000313" key="1">
    <source>
        <dbReference type="EMBL" id="KAI1513338.1"/>
    </source>
</evidence>
<proteinExistence type="predicted"/>
<keyword evidence="2" id="KW-1185">Reference proteome</keyword>
<organism evidence="1 2">
    <name type="scientific">Pyrenophora tritici-repentis</name>
    <dbReference type="NCBI Taxonomy" id="45151"/>
    <lineage>
        <taxon>Eukaryota</taxon>
        <taxon>Fungi</taxon>
        <taxon>Dikarya</taxon>
        <taxon>Ascomycota</taxon>
        <taxon>Pezizomycotina</taxon>
        <taxon>Dothideomycetes</taxon>
        <taxon>Pleosporomycetidae</taxon>
        <taxon>Pleosporales</taxon>
        <taxon>Pleosporineae</taxon>
        <taxon>Pleosporaceae</taxon>
        <taxon>Pyrenophora</taxon>
    </lineage>
</organism>
<sequence length="77" mass="9077">MCTLFPFVKFLYLRAPTAERQKFQEELGTAPTAPEYIDYGITTGIRFELLDHEFDPTVSIQHYMEENMARSSLFMYE</sequence>
<dbReference type="OrthoDB" id="3664933at2759"/>
<dbReference type="AlphaFoldDB" id="A0A922NC57"/>
<reference evidence="2" key="1">
    <citation type="journal article" date="2022" name="Microb. Genom.">
        <title>A global pangenome for the wheat fungal pathogen Pyrenophora tritici-repentis and prediction of effector protein structural homology.</title>
        <authorList>
            <person name="Moolhuijzen P.M."/>
            <person name="See P.T."/>
            <person name="Shi G."/>
            <person name="Powell H.R."/>
            <person name="Cockram J."/>
            <person name="Jorgensen L.N."/>
            <person name="Benslimane H."/>
            <person name="Strelkov S.E."/>
            <person name="Turner J."/>
            <person name="Liu Z."/>
            <person name="Moffat C.S."/>
        </authorList>
    </citation>
    <scope>NUCLEOTIDE SEQUENCE [LARGE SCALE GENOMIC DNA]</scope>
</reference>
<gene>
    <name evidence="1" type="ORF">Ptr86124_007240</name>
</gene>
<accession>A0A922NC57</accession>
<dbReference type="EMBL" id="NRDI02000009">
    <property type="protein sequence ID" value="KAI1513338.1"/>
    <property type="molecule type" value="Genomic_DNA"/>
</dbReference>
<dbReference type="Proteomes" id="UP000249757">
    <property type="component" value="Unassembled WGS sequence"/>
</dbReference>
<name>A0A922NC57_9PLEO</name>
<evidence type="ECO:0000313" key="2">
    <source>
        <dbReference type="Proteomes" id="UP000249757"/>
    </source>
</evidence>
<comment type="caution">
    <text evidence="1">The sequence shown here is derived from an EMBL/GenBank/DDBJ whole genome shotgun (WGS) entry which is preliminary data.</text>
</comment>
<protein>
    <submittedName>
        <fullName evidence="1">Uncharacterized protein</fullName>
    </submittedName>
</protein>